<sequence>MTLSVRVLEPHEAGVLSSVADGVFDGPIRADSLTDFFTDSRHHIAVALGGDVVVGMATGFHYAQPDKLPELFINEVGVADACQGQGLGKRLVQALLAHAREPGCVAAWVLTEEDMTEEDNAAARRLYASAGGREVPGVVMSLFELE</sequence>
<protein>
    <submittedName>
        <fullName evidence="2">GNAT family N-acetyltransferase</fullName>
        <ecNumber evidence="2">2.3.-.-</ecNumber>
    </submittedName>
</protein>
<dbReference type="Proteomes" id="UP001595748">
    <property type="component" value="Unassembled WGS sequence"/>
</dbReference>
<dbReference type="GO" id="GO:0016746">
    <property type="term" value="F:acyltransferase activity"/>
    <property type="evidence" value="ECO:0007669"/>
    <property type="project" value="UniProtKB-KW"/>
</dbReference>
<keyword evidence="2" id="KW-0808">Transferase</keyword>
<dbReference type="Pfam" id="PF00583">
    <property type="entry name" value="Acetyltransf_1"/>
    <property type="match status" value="1"/>
</dbReference>
<dbReference type="CDD" id="cd04301">
    <property type="entry name" value="NAT_SF"/>
    <property type="match status" value="1"/>
</dbReference>
<keyword evidence="3" id="KW-1185">Reference proteome</keyword>
<gene>
    <name evidence="2" type="ORF">ACFOPQ_06705</name>
</gene>
<dbReference type="SUPFAM" id="SSF55729">
    <property type="entry name" value="Acyl-CoA N-acyltransferases (Nat)"/>
    <property type="match status" value="1"/>
</dbReference>
<dbReference type="EMBL" id="JBHRZF010000073">
    <property type="protein sequence ID" value="MFC3860454.1"/>
    <property type="molecule type" value="Genomic_DNA"/>
</dbReference>
<evidence type="ECO:0000313" key="2">
    <source>
        <dbReference type="EMBL" id="MFC3860454.1"/>
    </source>
</evidence>
<feature type="domain" description="N-acetyltransferase" evidence="1">
    <location>
        <begin position="3"/>
        <end position="146"/>
    </location>
</feature>
<dbReference type="EC" id="2.3.-.-" evidence="2"/>
<organism evidence="2 3">
    <name type="scientific">Deinococcus antarcticus</name>
    <dbReference type="NCBI Taxonomy" id="1298767"/>
    <lineage>
        <taxon>Bacteria</taxon>
        <taxon>Thermotogati</taxon>
        <taxon>Deinococcota</taxon>
        <taxon>Deinococci</taxon>
        <taxon>Deinococcales</taxon>
        <taxon>Deinococcaceae</taxon>
        <taxon>Deinococcus</taxon>
    </lineage>
</organism>
<name>A0ABV8A432_9DEIO</name>
<proteinExistence type="predicted"/>
<evidence type="ECO:0000313" key="3">
    <source>
        <dbReference type="Proteomes" id="UP001595748"/>
    </source>
</evidence>
<accession>A0ABV8A432</accession>
<comment type="caution">
    <text evidence="2">The sequence shown here is derived from an EMBL/GenBank/DDBJ whole genome shotgun (WGS) entry which is preliminary data.</text>
</comment>
<dbReference type="Gene3D" id="3.40.630.30">
    <property type="match status" value="1"/>
</dbReference>
<dbReference type="PROSITE" id="PS51186">
    <property type="entry name" value="GNAT"/>
    <property type="match status" value="1"/>
</dbReference>
<dbReference type="RefSeq" id="WP_380076600.1">
    <property type="nucleotide sequence ID" value="NZ_JBHRZF010000073.1"/>
</dbReference>
<evidence type="ECO:0000259" key="1">
    <source>
        <dbReference type="PROSITE" id="PS51186"/>
    </source>
</evidence>
<dbReference type="InterPro" id="IPR016181">
    <property type="entry name" value="Acyl_CoA_acyltransferase"/>
</dbReference>
<keyword evidence="2" id="KW-0012">Acyltransferase</keyword>
<dbReference type="InterPro" id="IPR000182">
    <property type="entry name" value="GNAT_dom"/>
</dbReference>
<reference evidence="3" key="1">
    <citation type="journal article" date="2019" name="Int. J. Syst. Evol. Microbiol.">
        <title>The Global Catalogue of Microorganisms (GCM) 10K type strain sequencing project: providing services to taxonomists for standard genome sequencing and annotation.</title>
        <authorList>
            <consortium name="The Broad Institute Genomics Platform"/>
            <consortium name="The Broad Institute Genome Sequencing Center for Infectious Disease"/>
            <person name="Wu L."/>
            <person name="Ma J."/>
        </authorList>
    </citation>
    <scope>NUCLEOTIDE SEQUENCE [LARGE SCALE GENOMIC DNA]</scope>
    <source>
        <strain evidence="3">CCTCC AB 2013263</strain>
    </source>
</reference>